<reference evidence="3" key="1">
    <citation type="journal article" date="2020" name="Stud. Mycol.">
        <title>101 Dothideomycetes genomes: a test case for predicting lifestyles and emergence of pathogens.</title>
        <authorList>
            <person name="Haridas S."/>
            <person name="Albert R."/>
            <person name="Binder M."/>
            <person name="Bloem J."/>
            <person name="Labutti K."/>
            <person name="Salamov A."/>
            <person name="Andreopoulos B."/>
            <person name="Baker S."/>
            <person name="Barry K."/>
            <person name="Bills G."/>
            <person name="Bluhm B."/>
            <person name="Cannon C."/>
            <person name="Castanera R."/>
            <person name="Culley D."/>
            <person name="Daum C."/>
            <person name="Ezra D."/>
            <person name="Gonzalez J."/>
            <person name="Henrissat B."/>
            <person name="Kuo A."/>
            <person name="Liang C."/>
            <person name="Lipzen A."/>
            <person name="Lutzoni F."/>
            <person name="Magnuson J."/>
            <person name="Mondo S."/>
            <person name="Nolan M."/>
            <person name="Ohm R."/>
            <person name="Pangilinan J."/>
            <person name="Park H.-J."/>
            <person name="Ramirez L."/>
            <person name="Alfaro M."/>
            <person name="Sun H."/>
            <person name="Tritt A."/>
            <person name="Yoshinaga Y."/>
            <person name="Zwiers L.-H."/>
            <person name="Turgeon B."/>
            <person name="Goodwin S."/>
            <person name="Spatafora J."/>
            <person name="Crous P."/>
            <person name="Grigoriev I."/>
        </authorList>
    </citation>
    <scope>NUCLEOTIDE SEQUENCE</scope>
    <source>
        <strain evidence="3">CBS 130266</strain>
    </source>
</reference>
<evidence type="ECO:0000259" key="2">
    <source>
        <dbReference type="Pfam" id="PF08450"/>
    </source>
</evidence>
<dbReference type="InterPro" id="IPR051262">
    <property type="entry name" value="SMP-30/CGR1_Lactonase"/>
</dbReference>
<keyword evidence="4" id="KW-1185">Reference proteome</keyword>
<gene>
    <name evidence="3" type="ORF">EJ08DRAFT_734960</name>
</gene>
<evidence type="ECO:0000313" key="3">
    <source>
        <dbReference type="EMBL" id="KAF2429397.1"/>
    </source>
</evidence>
<sequence>MATQSTTPITLTPQPWAEGLIFGESPRWHAPSSKLYISDMIGCKIYTIDSSGKPDVLKVVENQPNGMCFLDANTLITSSMFDAKLHRYQLDTGSSELYAELSSGHVFIDDTGARVLHGEAPRPGRLLMVDPQTQRVTSVAEDIVFPNGIVIDATGKNLYLGATFSYDLLKFSLDNDTGALTHRQAIWDTHDLAPMARKPFDRFCGIDGICIDAEDGLWISMLGWQMFIRRDKHGNITHKIYVDGDATACVLGSSLRIAAMYSLVSRASLAHAAGSFRIHAPGAVRDSMLVATPCFSAKASSNCTDHLGISQPEGSPPLATTAIVKY</sequence>
<evidence type="ECO:0000313" key="4">
    <source>
        <dbReference type="Proteomes" id="UP000800235"/>
    </source>
</evidence>
<dbReference type="GO" id="GO:0016787">
    <property type="term" value="F:hydrolase activity"/>
    <property type="evidence" value="ECO:0007669"/>
    <property type="project" value="UniProtKB-KW"/>
</dbReference>
<dbReference type="Pfam" id="PF08450">
    <property type="entry name" value="SGL"/>
    <property type="match status" value="1"/>
</dbReference>
<evidence type="ECO:0000256" key="1">
    <source>
        <dbReference type="ARBA" id="ARBA00022801"/>
    </source>
</evidence>
<organism evidence="3 4">
    <name type="scientific">Tothia fuscella</name>
    <dbReference type="NCBI Taxonomy" id="1048955"/>
    <lineage>
        <taxon>Eukaryota</taxon>
        <taxon>Fungi</taxon>
        <taxon>Dikarya</taxon>
        <taxon>Ascomycota</taxon>
        <taxon>Pezizomycotina</taxon>
        <taxon>Dothideomycetes</taxon>
        <taxon>Pleosporomycetidae</taxon>
        <taxon>Venturiales</taxon>
        <taxon>Cylindrosympodiaceae</taxon>
        <taxon>Tothia</taxon>
    </lineage>
</organism>
<dbReference type="EMBL" id="MU007047">
    <property type="protein sequence ID" value="KAF2429397.1"/>
    <property type="molecule type" value="Genomic_DNA"/>
</dbReference>
<protein>
    <submittedName>
        <fullName evidence="3">Calcium-dependent phosphotriesterase</fullName>
    </submittedName>
</protein>
<comment type="caution">
    <text evidence="3">The sequence shown here is derived from an EMBL/GenBank/DDBJ whole genome shotgun (WGS) entry which is preliminary data.</text>
</comment>
<accession>A0A9P4TY07</accession>
<dbReference type="InterPro" id="IPR013658">
    <property type="entry name" value="SGL"/>
</dbReference>
<dbReference type="Proteomes" id="UP000800235">
    <property type="component" value="Unassembled WGS sequence"/>
</dbReference>
<feature type="domain" description="SMP-30/Gluconolactonase/LRE-like region" evidence="2">
    <location>
        <begin position="22"/>
        <end position="253"/>
    </location>
</feature>
<name>A0A9P4TY07_9PEZI</name>
<dbReference type="OrthoDB" id="423498at2759"/>
<dbReference type="AlphaFoldDB" id="A0A9P4TY07"/>
<dbReference type="PANTHER" id="PTHR47572">
    <property type="entry name" value="LIPOPROTEIN-RELATED"/>
    <property type="match status" value="1"/>
</dbReference>
<dbReference type="Gene3D" id="2.120.10.30">
    <property type="entry name" value="TolB, C-terminal domain"/>
    <property type="match status" value="1"/>
</dbReference>
<dbReference type="InterPro" id="IPR011042">
    <property type="entry name" value="6-blade_b-propeller_TolB-like"/>
</dbReference>
<keyword evidence="1" id="KW-0378">Hydrolase</keyword>
<proteinExistence type="predicted"/>
<dbReference type="SUPFAM" id="SSF63829">
    <property type="entry name" value="Calcium-dependent phosphotriesterase"/>
    <property type="match status" value="1"/>
</dbReference>
<dbReference type="PANTHER" id="PTHR47572:SF4">
    <property type="entry name" value="LACTONASE DRP35"/>
    <property type="match status" value="1"/>
</dbReference>